<protein>
    <submittedName>
        <fullName evidence="3">Glycosyltransferase involved in cell wall biosynthesis</fullName>
    </submittedName>
</protein>
<sequence length="373" mass="42727">MEIIHIVLGKANPERMNGVNKVVFQLVSKQVEYGMQASVWGLANNNHINYADRLFDTRIFLKKKNPFAISKQLKKALISKKNQAIFHIHGGWIPVFYAIATVLHEHKIDFVFTPHGAYNTIAMERSNIMKKVYFNLFEKKLLQYTRKIHCIGESEVLGINSILPTNKTVLLPYGFEFDHNIPVNPFKNDIFTLGFIGRLDIYTKGLDTLLIAFEKFLTVCPNAKLWIVGDSEERPKLENDIFKLNLSQNVTLFGSLFGTEKEAVLKQMDVFVHPSRNEGLPMSVIEAAAIGKVVIVTKATNIANLVSDFNAGFTIDNQSEEQLYDTFCNVYKIWKQPTLTFFQMQQNAKKMVAETFNWDKILSDFNEKLYLLK</sequence>
<dbReference type="AlphaFoldDB" id="A0A543G0G2"/>
<dbReference type="SUPFAM" id="SSF53756">
    <property type="entry name" value="UDP-Glycosyltransferase/glycogen phosphorylase"/>
    <property type="match status" value="1"/>
</dbReference>
<keyword evidence="3" id="KW-0808">Transferase</keyword>
<evidence type="ECO:0000259" key="1">
    <source>
        <dbReference type="Pfam" id="PF00534"/>
    </source>
</evidence>
<proteinExistence type="predicted"/>
<dbReference type="EMBL" id="VFPJ01000001">
    <property type="protein sequence ID" value="TQM39545.1"/>
    <property type="molecule type" value="Genomic_DNA"/>
</dbReference>
<dbReference type="GO" id="GO:0016757">
    <property type="term" value="F:glycosyltransferase activity"/>
    <property type="evidence" value="ECO:0007669"/>
    <property type="project" value="InterPro"/>
</dbReference>
<dbReference type="Pfam" id="PF13439">
    <property type="entry name" value="Glyco_transf_4"/>
    <property type="match status" value="1"/>
</dbReference>
<dbReference type="InterPro" id="IPR028098">
    <property type="entry name" value="Glyco_trans_4-like_N"/>
</dbReference>
<comment type="caution">
    <text evidence="3">The sequence shown here is derived from an EMBL/GenBank/DDBJ whole genome shotgun (WGS) entry which is preliminary data.</text>
</comment>
<gene>
    <name evidence="3" type="ORF">BC670_0345</name>
</gene>
<evidence type="ECO:0000259" key="2">
    <source>
        <dbReference type="Pfam" id="PF13439"/>
    </source>
</evidence>
<feature type="domain" description="Glycosyltransferase subfamily 4-like N-terminal" evidence="2">
    <location>
        <begin position="17"/>
        <end position="154"/>
    </location>
</feature>
<dbReference type="PANTHER" id="PTHR12526">
    <property type="entry name" value="GLYCOSYLTRANSFERASE"/>
    <property type="match status" value="1"/>
</dbReference>
<evidence type="ECO:0000313" key="3">
    <source>
        <dbReference type="EMBL" id="TQM39545.1"/>
    </source>
</evidence>
<organism evidence="3 4">
    <name type="scientific">Flavobacterium branchiophilum</name>
    <dbReference type="NCBI Taxonomy" id="55197"/>
    <lineage>
        <taxon>Bacteria</taxon>
        <taxon>Pseudomonadati</taxon>
        <taxon>Bacteroidota</taxon>
        <taxon>Flavobacteriia</taxon>
        <taxon>Flavobacteriales</taxon>
        <taxon>Flavobacteriaceae</taxon>
        <taxon>Flavobacterium</taxon>
    </lineage>
</organism>
<dbReference type="Pfam" id="PF00534">
    <property type="entry name" value="Glycos_transf_1"/>
    <property type="match status" value="1"/>
</dbReference>
<dbReference type="Proteomes" id="UP000320773">
    <property type="component" value="Unassembled WGS sequence"/>
</dbReference>
<reference evidence="3 4" key="1">
    <citation type="submission" date="2019-06" db="EMBL/GenBank/DDBJ databases">
        <title>Genomic Encyclopedia of Archaeal and Bacterial Type Strains, Phase II (KMG-II): from individual species to whole genera.</title>
        <authorList>
            <person name="Goeker M."/>
        </authorList>
    </citation>
    <scope>NUCLEOTIDE SEQUENCE [LARGE SCALE GENOMIC DNA]</scope>
    <source>
        <strain evidence="3 4">DSM 24789</strain>
    </source>
</reference>
<dbReference type="RefSeq" id="WP_089080315.1">
    <property type="nucleotide sequence ID" value="NZ_VFPJ01000001.1"/>
</dbReference>
<dbReference type="InterPro" id="IPR001296">
    <property type="entry name" value="Glyco_trans_1"/>
</dbReference>
<evidence type="ECO:0000313" key="4">
    <source>
        <dbReference type="Proteomes" id="UP000320773"/>
    </source>
</evidence>
<dbReference type="Gene3D" id="3.40.50.2000">
    <property type="entry name" value="Glycogen Phosphorylase B"/>
    <property type="match status" value="2"/>
</dbReference>
<accession>A0A543G0G2</accession>
<dbReference type="CDD" id="cd03801">
    <property type="entry name" value="GT4_PimA-like"/>
    <property type="match status" value="1"/>
</dbReference>
<feature type="domain" description="Glycosyl transferase family 1" evidence="1">
    <location>
        <begin position="181"/>
        <end position="330"/>
    </location>
</feature>
<name>A0A543G0G2_9FLAO</name>